<keyword evidence="3" id="KW-0548">Nucleotidyltransferase</keyword>
<dbReference type="PANTHER" id="PTHR22572">
    <property type="entry name" value="SUGAR-1-PHOSPHATE GUANYL TRANSFERASE"/>
    <property type="match status" value="1"/>
</dbReference>
<dbReference type="AlphaFoldDB" id="C0QFZ6"/>
<reference evidence="3 4" key="1">
    <citation type="journal article" date="2009" name="Environ. Microbiol.">
        <title>Genome sequence of Desulfobacterium autotrophicum HRM2, a marine sulfate reducer oxidizing organic carbon completely to carbon dioxide.</title>
        <authorList>
            <person name="Strittmatter A.W."/>
            <person name="Liesegang H."/>
            <person name="Rabus R."/>
            <person name="Decker I."/>
            <person name="Amann J."/>
            <person name="Andres S."/>
            <person name="Henne A."/>
            <person name="Fricke W.F."/>
            <person name="Martinez-Arias R."/>
            <person name="Bartels D."/>
            <person name="Goesmann A."/>
            <person name="Krause L."/>
            <person name="Puehler A."/>
            <person name="Klenk H.P."/>
            <person name="Richter M."/>
            <person name="Schuler M."/>
            <person name="Gloeckner F.O."/>
            <person name="Meyerdierks A."/>
            <person name="Gottschalk G."/>
            <person name="Amann R."/>
        </authorList>
    </citation>
    <scope>NUCLEOTIDE SEQUENCE [LARGE SCALE GENOMIC DNA]</scope>
    <source>
        <strain evidence="4">ATCC 43914 / DSM 3382 / HRM2</strain>
    </source>
</reference>
<dbReference type="KEGG" id="dat:HRM2_24700"/>
<dbReference type="EMBL" id="CP001087">
    <property type="protein sequence ID" value="ACN15564.1"/>
    <property type="molecule type" value="Genomic_DNA"/>
</dbReference>
<evidence type="ECO:0000313" key="4">
    <source>
        <dbReference type="Proteomes" id="UP000000442"/>
    </source>
</evidence>
<accession>C0QFZ6</accession>
<evidence type="ECO:0000259" key="2">
    <source>
        <dbReference type="Pfam" id="PF01636"/>
    </source>
</evidence>
<dbReference type="eggNOG" id="COG1208">
    <property type="taxonomic scope" value="Bacteria"/>
</dbReference>
<dbReference type="SUPFAM" id="SSF56112">
    <property type="entry name" value="Protein kinase-like (PK-like)"/>
    <property type="match status" value="1"/>
</dbReference>
<dbReference type="InterPro" id="IPR011009">
    <property type="entry name" value="Kinase-like_dom_sf"/>
</dbReference>
<dbReference type="InterPro" id="IPR029044">
    <property type="entry name" value="Nucleotide-diphossugar_trans"/>
</dbReference>
<dbReference type="HOGENOM" id="CLU_485495_0_0_7"/>
<dbReference type="InterPro" id="IPR050486">
    <property type="entry name" value="Mannose-1P_guanyltransferase"/>
</dbReference>
<organism evidence="3 4">
    <name type="scientific">Desulforapulum autotrophicum (strain ATCC 43914 / DSM 3382 / VKM B-1955 / HRM2)</name>
    <name type="common">Desulfobacterium autotrophicum</name>
    <dbReference type="NCBI Taxonomy" id="177437"/>
    <lineage>
        <taxon>Bacteria</taxon>
        <taxon>Pseudomonadati</taxon>
        <taxon>Thermodesulfobacteriota</taxon>
        <taxon>Desulfobacteria</taxon>
        <taxon>Desulfobacterales</taxon>
        <taxon>Desulfobacteraceae</taxon>
        <taxon>Desulforapulum</taxon>
    </lineage>
</organism>
<proteinExistence type="predicted"/>
<dbReference type="GO" id="GO:0016779">
    <property type="term" value="F:nucleotidyltransferase activity"/>
    <property type="evidence" value="ECO:0007669"/>
    <property type="project" value="UniProtKB-KW"/>
</dbReference>
<dbReference type="InterPro" id="IPR002575">
    <property type="entry name" value="Aminoglycoside_PTrfase"/>
</dbReference>
<dbReference type="Proteomes" id="UP000000442">
    <property type="component" value="Chromosome"/>
</dbReference>
<evidence type="ECO:0000313" key="3">
    <source>
        <dbReference type="EMBL" id="ACN15564.1"/>
    </source>
</evidence>
<sequence>MKALILAAGFGTRLLPYTKTRPKPLFTLAGTTILGITIKRLIQIGCTEIFVNTHHLNGQIEAYIDQAGFSIPVQTIHESRILDTGGAIKNVKTFMGSSDFMVINADIATDIDLESVWQFHLAGNWPVTLVVHDRAEFNRVQVDPQGFVCAFSNQNGLTPNVPENRCLAFTGIQVLSPKIFDYMPEKSVFSSIDLYQSLADQGPLVKAHVVDNHFWEDIGTLAAYERVALCHLALKAFEAPGRRIVLRDIEIRPICGDGSDRKWFRAFWNGKSVVICSHGISTNDNICEIDSFMALGDHLKSRNLPVPGIVARDRFSGLVALEDLGDCHFESMVASKTNGTQRVHSYFQVVDRLIGFSTRGIQGFEPEMAFQTPCYSKDLILEKECGYFAEAFLKGFLNQNPPMELLVPEFNYLADKALDGGVMGLMHRDFQSRNLMVKNHELFFIDFQSARQGPLQYDLASLLIDPYVGLDDGERDEIMDYCITALSSTMAINRASFVSSYRHCCITRNFQILGAFSYLGMVKKKKRFLQYIPLAVSTLKKGITRIDTENVPALNTLVEKLQCGQ</sequence>
<dbReference type="Gene3D" id="3.90.550.10">
    <property type="entry name" value="Spore Coat Polysaccharide Biosynthesis Protein SpsA, Chain A"/>
    <property type="match status" value="1"/>
</dbReference>
<evidence type="ECO:0000259" key="1">
    <source>
        <dbReference type="Pfam" id="PF00483"/>
    </source>
</evidence>
<dbReference type="OrthoDB" id="9809275at2"/>
<protein>
    <submittedName>
        <fullName evidence="3">Two-component fusion protein (Glucose-1-phosphate adenylyltransferase/aminoglycoside phosphotransferase)</fullName>
    </submittedName>
</protein>
<dbReference type="RefSeq" id="WP_015904329.1">
    <property type="nucleotide sequence ID" value="NC_012108.1"/>
</dbReference>
<dbReference type="STRING" id="177437.HRM2_24700"/>
<feature type="domain" description="Nucleotidyl transferase" evidence="1">
    <location>
        <begin position="2"/>
        <end position="227"/>
    </location>
</feature>
<dbReference type="Pfam" id="PF01636">
    <property type="entry name" value="APH"/>
    <property type="match status" value="1"/>
</dbReference>
<gene>
    <name evidence="3" type="ordered locus">HRM2_24700</name>
</gene>
<dbReference type="Pfam" id="PF00483">
    <property type="entry name" value="NTP_transferase"/>
    <property type="match status" value="1"/>
</dbReference>
<name>C0QFZ6_DESAH</name>
<feature type="domain" description="Aminoglycoside phosphotransferase" evidence="2">
    <location>
        <begin position="251"/>
        <end position="470"/>
    </location>
</feature>
<dbReference type="Gene3D" id="3.30.200.20">
    <property type="entry name" value="Phosphorylase Kinase, domain 1"/>
    <property type="match status" value="1"/>
</dbReference>
<dbReference type="InterPro" id="IPR005835">
    <property type="entry name" value="NTP_transferase_dom"/>
</dbReference>
<dbReference type="eggNOG" id="COG3178">
    <property type="taxonomic scope" value="Bacteria"/>
</dbReference>
<keyword evidence="4" id="KW-1185">Reference proteome</keyword>
<dbReference type="Gene3D" id="3.90.1200.10">
    <property type="match status" value="1"/>
</dbReference>
<dbReference type="SUPFAM" id="SSF53448">
    <property type="entry name" value="Nucleotide-diphospho-sugar transferases"/>
    <property type="match status" value="1"/>
</dbReference>
<keyword evidence="3" id="KW-0808">Transferase</keyword>